<feature type="transmembrane region" description="Helical" evidence="1">
    <location>
        <begin position="20"/>
        <end position="43"/>
    </location>
</feature>
<feature type="transmembrane region" description="Helical" evidence="1">
    <location>
        <begin position="110"/>
        <end position="129"/>
    </location>
</feature>
<name>A0ABS0BUG4_9PSED</name>
<reference evidence="2 3" key="1">
    <citation type="submission" date="2020-08" db="EMBL/GenBank/DDBJ databases">
        <title>Description of novel Pseudomonas species.</title>
        <authorList>
            <person name="Duman M."/>
            <person name="Mulet M."/>
            <person name="Altun S."/>
            <person name="Saticioglu I.B."/>
            <person name="Lalucat J."/>
            <person name="Garcia-Valdes E."/>
        </authorList>
    </citation>
    <scope>NUCLEOTIDE SEQUENCE [LARGE SCALE GENOMIC DNA]</scope>
    <source>
        <strain evidence="2 3">P155</strain>
    </source>
</reference>
<keyword evidence="1" id="KW-0812">Transmembrane</keyword>
<evidence type="ECO:0000313" key="2">
    <source>
        <dbReference type="EMBL" id="MBF6036095.1"/>
    </source>
</evidence>
<organism evidence="2 3">
    <name type="scientific">Pseudomonas neuropathica</name>
    <dbReference type="NCBI Taxonomy" id="2730425"/>
    <lineage>
        <taxon>Bacteria</taxon>
        <taxon>Pseudomonadati</taxon>
        <taxon>Pseudomonadota</taxon>
        <taxon>Gammaproteobacteria</taxon>
        <taxon>Pseudomonadales</taxon>
        <taxon>Pseudomonadaceae</taxon>
        <taxon>Pseudomonas</taxon>
    </lineage>
</organism>
<dbReference type="Proteomes" id="UP000722111">
    <property type="component" value="Unassembled WGS sequence"/>
</dbReference>
<gene>
    <name evidence="2" type="ORF">H8F23_22830</name>
</gene>
<sequence>MDFLILNAIEWFDVYGYEVFLWIKTTAALLFFAAIFMSVYLVLFRMEEIFESLGQSEAIKCRGPIKGASFHSKGEILAAVWTVLTFSSLSIRRGDLSQDDFEKFPAGLRVLIKVNFLSFVFAFSYSLIYEFVLEYLSWVDWISATLHYFGLVVNWG</sequence>
<dbReference type="RefSeq" id="WP_194935855.1">
    <property type="nucleotide sequence ID" value="NZ_JACOPX010000016.1"/>
</dbReference>
<evidence type="ECO:0000313" key="3">
    <source>
        <dbReference type="Proteomes" id="UP000722111"/>
    </source>
</evidence>
<keyword evidence="1" id="KW-1133">Transmembrane helix</keyword>
<proteinExistence type="predicted"/>
<protein>
    <submittedName>
        <fullName evidence="2">Uncharacterized protein</fullName>
    </submittedName>
</protein>
<accession>A0ABS0BUG4</accession>
<comment type="caution">
    <text evidence="2">The sequence shown here is derived from an EMBL/GenBank/DDBJ whole genome shotgun (WGS) entry which is preliminary data.</text>
</comment>
<keyword evidence="1" id="KW-0472">Membrane</keyword>
<keyword evidence="3" id="KW-1185">Reference proteome</keyword>
<dbReference type="EMBL" id="JACOPX010000016">
    <property type="protein sequence ID" value="MBF6036095.1"/>
    <property type="molecule type" value="Genomic_DNA"/>
</dbReference>
<evidence type="ECO:0000256" key="1">
    <source>
        <dbReference type="SAM" id="Phobius"/>
    </source>
</evidence>